<reference evidence="1" key="2">
    <citation type="submission" date="2025-09" db="UniProtKB">
        <authorList>
            <consortium name="Ensembl"/>
        </authorList>
    </citation>
    <scope>IDENTIFICATION</scope>
</reference>
<proteinExistence type="predicted"/>
<protein>
    <submittedName>
        <fullName evidence="1">Uncharacterized protein</fullName>
    </submittedName>
</protein>
<dbReference type="InterPro" id="IPR023578">
    <property type="entry name" value="Ras_GEF_dom_sf"/>
</dbReference>
<keyword evidence="2" id="KW-1185">Reference proteome</keyword>
<dbReference type="SUPFAM" id="SSF48366">
    <property type="entry name" value="Ras GEF"/>
    <property type="match status" value="1"/>
</dbReference>
<evidence type="ECO:0000313" key="2">
    <source>
        <dbReference type="Proteomes" id="UP000694383"/>
    </source>
</evidence>
<organism evidence="1 2">
    <name type="scientific">Oryzias sinensis</name>
    <name type="common">Chinese medaka</name>
    <dbReference type="NCBI Taxonomy" id="183150"/>
    <lineage>
        <taxon>Eukaryota</taxon>
        <taxon>Metazoa</taxon>
        <taxon>Chordata</taxon>
        <taxon>Craniata</taxon>
        <taxon>Vertebrata</taxon>
        <taxon>Euteleostomi</taxon>
        <taxon>Actinopterygii</taxon>
        <taxon>Neopterygii</taxon>
        <taxon>Teleostei</taxon>
        <taxon>Neoteleostei</taxon>
        <taxon>Acanthomorphata</taxon>
        <taxon>Ovalentaria</taxon>
        <taxon>Atherinomorphae</taxon>
        <taxon>Beloniformes</taxon>
        <taxon>Adrianichthyidae</taxon>
        <taxon>Oryziinae</taxon>
        <taxon>Oryzias</taxon>
    </lineage>
</organism>
<dbReference type="Ensembl" id="ENSOSIT00000024558.1">
    <property type="protein sequence ID" value="ENSOSIP00000023257.1"/>
    <property type="gene ID" value="ENSOSIG00000012220.1"/>
</dbReference>
<reference evidence="1" key="1">
    <citation type="submission" date="2025-08" db="UniProtKB">
        <authorList>
            <consortium name="Ensembl"/>
        </authorList>
    </citation>
    <scope>IDENTIFICATION</scope>
</reference>
<dbReference type="GeneTree" id="ENSGT00940000159883"/>
<evidence type="ECO:0000313" key="1">
    <source>
        <dbReference type="Ensembl" id="ENSOSIP00000023257.1"/>
    </source>
</evidence>
<dbReference type="Proteomes" id="UP000694383">
    <property type="component" value="Unplaced"/>
</dbReference>
<sequence length="112" mass="12781">MSRGQTANLSVEGYSEGKISSPRGSQLVHMTLMMHSWVVPSQMFAQKLLALYPSLRFVVYTPICHLVRQWISQFPAVFEVDPLLEQTMGDLWALVQLDREKIHSHFIDTSCS</sequence>
<accession>A0A8C7Y776</accession>
<name>A0A8C7Y776_9TELE</name>
<dbReference type="Gene3D" id="1.20.870.10">
    <property type="entry name" value="Son of sevenless (SoS) protein Chain: S domain 1"/>
    <property type="match status" value="1"/>
</dbReference>
<dbReference type="AlphaFoldDB" id="A0A8C7Y776"/>